<evidence type="ECO:0000313" key="1">
    <source>
        <dbReference type="EMBL" id="KAH7914465.1"/>
    </source>
</evidence>
<dbReference type="Proteomes" id="UP000790377">
    <property type="component" value="Unassembled WGS sequence"/>
</dbReference>
<evidence type="ECO:0000313" key="2">
    <source>
        <dbReference type="Proteomes" id="UP000790377"/>
    </source>
</evidence>
<sequence length="459" mass="49039">MNEYETEVHDTLRSLLSSFSSDVPKPAEQPLAADNGKGKQVPIQIPSAASPTSKDVLASLETIGNIDAAFHALSSEFEFPHDLDFDSTPSTPSSTGFTTLSDPEVELKMAYTSRNTPVRYYEHALSALLTQLDAVESFDNEDVRAERKKVVAKVEKALQELENEIGESLEKFKWRLQREAVSKEIVEAGDSIPISEDTEAAGVGANVTPAPLDVSMDDAQQSTDVPSSSDDLPSIEPSYSYQDSAAEVHPTIEAVAAAESQSAESASPEAEELSTEIAADNSADIVMTEEAPLPSSSIPTETIQPDHSILLTDIIVPDHDAMAVETTQYAVEPRESQLMESVTTDLSINASNEDANPDGVVDVNAVHCRSISPHISAAHPPVALTVTSPTPTTSSVSIDSSPSSPQLDTFLLPASSSPLQSPIAHDIKDDLEELVVVEELDGRSTGTSDREDGWSEVEA</sequence>
<keyword evidence="2" id="KW-1185">Reference proteome</keyword>
<organism evidence="1 2">
    <name type="scientific">Hygrophoropsis aurantiaca</name>
    <dbReference type="NCBI Taxonomy" id="72124"/>
    <lineage>
        <taxon>Eukaryota</taxon>
        <taxon>Fungi</taxon>
        <taxon>Dikarya</taxon>
        <taxon>Basidiomycota</taxon>
        <taxon>Agaricomycotina</taxon>
        <taxon>Agaricomycetes</taxon>
        <taxon>Agaricomycetidae</taxon>
        <taxon>Boletales</taxon>
        <taxon>Coniophorineae</taxon>
        <taxon>Hygrophoropsidaceae</taxon>
        <taxon>Hygrophoropsis</taxon>
    </lineage>
</organism>
<protein>
    <submittedName>
        <fullName evidence="1">Uncharacterized protein</fullName>
    </submittedName>
</protein>
<comment type="caution">
    <text evidence="1">The sequence shown here is derived from an EMBL/GenBank/DDBJ whole genome shotgun (WGS) entry which is preliminary data.</text>
</comment>
<proteinExistence type="predicted"/>
<dbReference type="EMBL" id="MU267613">
    <property type="protein sequence ID" value="KAH7914465.1"/>
    <property type="molecule type" value="Genomic_DNA"/>
</dbReference>
<gene>
    <name evidence="1" type="ORF">BJ138DRAFT_1143806</name>
</gene>
<name>A0ACB8AMP5_9AGAM</name>
<reference evidence="1" key="1">
    <citation type="journal article" date="2021" name="New Phytol.">
        <title>Evolutionary innovations through gain and loss of genes in the ectomycorrhizal Boletales.</title>
        <authorList>
            <person name="Wu G."/>
            <person name="Miyauchi S."/>
            <person name="Morin E."/>
            <person name="Kuo A."/>
            <person name="Drula E."/>
            <person name="Varga T."/>
            <person name="Kohler A."/>
            <person name="Feng B."/>
            <person name="Cao Y."/>
            <person name="Lipzen A."/>
            <person name="Daum C."/>
            <person name="Hundley H."/>
            <person name="Pangilinan J."/>
            <person name="Johnson J."/>
            <person name="Barry K."/>
            <person name="LaButti K."/>
            <person name="Ng V."/>
            <person name="Ahrendt S."/>
            <person name="Min B."/>
            <person name="Choi I.G."/>
            <person name="Park H."/>
            <person name="Plett J.M."/>
            <person name="Magnuson J."/>
            <person name="Spatafora J.W."/>
            <person name="Nagy L.G."/>
            <person name="Henrissat B."/>
            <person name="Grigoriev I.V."/>
            <person name="Yang Z.L."/>
            <person name="Xu J."/>
            <person name="Martin F.M."/>
        </authorList>
    </citation>
    <scope>NUCLEOTIDE SEQUENCE</scope>
    <source>
        <strain evidence="1">ATCC 28755</strain>
    </source>
</reference>
<accession>A0ACB8AMP5</accession>